<evidence type="ECO:0000256" key="3">
    <source>
        <dbReference type="ARBA" id="ARBA00022723"/>
    </source>
</evidence>
<keyword evidence="2" id="KW-0949">S-adenosyl-L-methionine</keyword>
<comment type="cofactor">
    <cofactor evidence="1">
        <name>[4Fe-4S] cluster</name>
        <dbReference type="ChEBI" id="CHEBI:49883"/>
    </cofactor>
</comment>
<dbReference type="GO" id="GO:0051536">
    <property type="term" value="F:iron-sulfur cluster binding"/>
    <property type="evidence" value="ECO:0007669"/>
    <property type="project" value="UniProtKB-KW"/>
</dbReference>
<dbReference type="SMART" id="SM00729">
    <property type="entry name" value="Elp3"/>
    <property type="match status" value="1"/>
</dbReference>
<dbReference type="Gene3D" id="3.20.20.70">
    <property type="entry name" value="Aldolase class I"/>
    <property type="match status" value="1"/>
</dbReference>
<reference evidence="7" key="1">
    <citation type="journal article" date="2015" name="Proc. Natl. Acad. Sci. U.S.A.">
        <title>Networks of energetic and metabolic interactions define dynamics in microbial communities.</title>
        <authorList>
            <person name="Embree M."/>
            <person name="Liu J.K."/>
            <person name="Al-Bassam M.M."/>
            <person name="Zengler K."/>
        </authorList>
    </citation>
    <scope>NUCLEOTIDE SEQUENCE</scope>
</reference>
<dbReference type="InterPro" id="IPR013785">
    <property type="entry name" value="Aldolase_TIM"/>
</dbReference>
<dbReference type="GO" id="GO:0005829">
    <property type="term" value="C:cytosol"/>
    <property type="evidence" value="ECO:0007669"/>
    <property type="project" value="TreeGrafter"/>
</dbReference>
<dbReference type="SFLD" id="SFLDS00029">
    <property type="entry name" value="Radical_SAM"/>
    <property type="match status" value="1"/>
</dbReference>
<dbReference type="InterPro" id="IPR051198">
    <property type="entry name" value="BchE-like"/>
</dbReference>
<gene>
    <name evidence="7" type="ORF">ASZ90_008117</name>
</gene>
<organism evidence="7">
    <name type="scientific">hydrocarbon metagenome</name>
    <dbReference type="NCBI Taxonomy" id="938273"/>
    <lineage>
        <taxon>unclassified sequences</taxon>
        <taxon>metagenomes</taxon>
        <taxon>ecological metagenomes</taxon>
    </lineage>
</organism>
<protein>
    <submittedName>
        <fullName evidence="7">Bche/p-methylase family protein</fullName>
    </submittedName>
</protein>
<evidence type="ECO:0000256" key="2">
    <source>
        <dbReference type="ARBA" id="ARBA00022691"/>
    </source>
</evidence>
<dbReference type="GO" id="GO:0046872">
    <property type="term" value="F:metal ion binding"/>
    <property type="evidence" value="ECO:0007669"/>
    <property type="project" value="UniProtKB-KW"/>
</dbReference>
<keyword evidence="7" id="KW-0489">Methyltransferase</keyword>
<dbReference type="InterPro" id="IPR006638">
    <property type="entry name" value="Elp3/MiaA/NifB-like_rSAM"/>
</dbReference>
<sequence length="610" mass="68710">MTDKKSVNVTDEYSDFNKYYIVYNPSTVNLMEKIGSYDFTVTDVIEYLTDKKLETCSEENYTQFLTFNTKLLRKGMIEQLAIESYSSYYIANQVCKADPSARVIQADNKRRTIGQIISQEGEKPAAVFITAMSSSFPAACATTLILNRIKISVIIGGIHVSTSPFDIDTYIRGHVPNPELISQVIGAGDSSIIKNIISDLAESGLKTEYRGIIPIENGIWGDPRVSDLPKIKPPFINKLPIAGPILSRMIDTNVSTPFLGCPFSCSFCSISSFPRDKRRFTSRSPDDFTTELMDKQKNGISFKNRFFFISPDNLLVGGKKLNDVLDKMIESPLCINYAAQISIDVADDEKLLEKLRTSGASHFFLGLESLDIRNLELIGKNIVAKIKKEETTVEEYYSSRIKKIQDYGISVHGAFMFGMPYDYFNSLDDHSGRKIADFCIKNKIGLQPTCLNNLPGSLDFIEGLKKDELIYGNPGTMDYFCSLSLADLTESNRRPPDSLFNSPLVVFYTLHDTIRKVGSYFNALKFSLYMARKAWKSPTSTGALNIKERVIDAFAGIGFQLGASTYWELYNDLAHSTKWLQGTFERLYEREKNPGIKKLFNKYVKAFSLY</sequence>
<evidence type="ECO:0000313" key="7">
    <source>
        <dbReference type="EMBL" id="KUG22099.1"/>
    </source>
</evidence>
<dbReference type="InterPro" id="IPR058240">
    <property type="entry name" value="rSAM_sf"/>
</dbReference>
<dbReference type="GO" id="GO:0032259">
    <property type="term" value="P:methylation"/>
    <property type="evidence" value="ECO:0007669"/>
    <property type="project" value="UniProtKB-KW"/>
</dbReference>
<keyword evidence="3" id="KW-0479">Metal-binding</keyword>
<dbReference type="Gene3D" id="3.40.50.280">
    <property type="entry name" value="Cobalamin-binding domain"/>
    <property type="match status" value="1"/>
</dbReference>
<name>A0A0W8FP37_9ZZZZ</name>
<dbReference type="EMBL" id="LNQE01000986">
    <property type="protein sequence ID" value="KUG22099.1"/>
    <property type="molecule type" value="Genomic_DNA"/>
</dbReference>
<evidence type="ECO:0000256" key="1">
    <source>
        <dbReference type="ARBA" id="ARBA00001966"/>
    </source>
</evidence>
<dbReference type="SFLD" id="SFLDG01082">
    <property type="entry name" value="B12-binding_domain_containing"/>
    <property type="match status" value="1"/>
</dbReference>
<dbReference type="PANTHER" id="PTHR43409:SF7">
    <property type="entry name" value="BLL1977 PROTEIN"/>
    <property type="match status" value="1"/>
</dbReference>
<accession>A0A0W8FP37</accession>
<keyword evidence="4" id="KW-0408">Iron</keyword>
<evidence type="ECO:0000256" key="5">
    <source>
        <dbReference type="ARBA" id="ARBA00023014"/>
    </source>
</evidence>
<dbReference type="Pfam" id="PF04055">
    <property type="entry name" value="Radical_SAM"/>
    <property type="match status" value="1"/>
</dbReference>
<keyword evidence="5" id="KW-0411">Iron-sulfur</keyword>
<dbReference type="SUPFAM" id="SSF102114">
    <property type="entry name" value="Radical SAM enzymes"/>
    <property type="match status" value="1"/>
</dbReference>
<dbReference type="GO" id="GO:0008168">
    <property type="term" value="F:methyltransferase activity"/>
    <property type="evidence" value="ECO:0007669"/>
    <property type="project" value="UniProtKB-KW"/>
</dbReference>
<evidence type="ECO:0000259" key="6">
    <source>
        <dbReference type="SMART" id="SM00729"/>
    </source>
</evidence>
<dbReference type="InterPro" id="IPR007197">
    <property type="entry name" value="rSAM"/>
</dbReference>
<evidence type="ECO:0000256" key="4">
    <source>
        <dbReference type="ARBA" id="ARBA00023004"/>
    </source>
</evidence>
<feature type="domain" description="Elp3/MiaA/NifB-like radical SAM core" evidence="6">
    <location>
        <begin position="249"/>
        <end position="472"/>
    </location>
</feature>
<keyword evidence="7" id="KW-0808">Transferase</keyword>
<dbReference type="PANTHER" id="PTHR43409">
    <property type="entry name" value="ANAEROBIC MAGNESIUM-PROTOPORPHYRIN IX MONOMETHYL ESTER CYCLASE-RELATED"/>
    <property type="match status" value="1"/>
</dbReference>
<proteinExistence type="predicted"/>
<dbReference type="AlphaFoldDB" id="A0A0W8FP37"/>
<comment type="caution">
    <text evidence="7">The sequence shown here is derived from an EMBL/GenBank/DDBJ whole genome shotgun (WGS) entry which is preliminary data.</text>
</comment>